<dbReference type="RefSeq" id="WP_109775557.1">
    <property type="nucleotide sequence ID" value="NZ_QGDQ01000022.1"/>
</dbReference>
<evidence type="ECO:0000313" key="3">
    <source>
        <dbReference type="EMBL" id="PWJ50664.1"/>
    </source>
</evidence>
<dbReference type="AlphaFoldDB" id="A0A316A1T5"/>
<dbReference type="SUPFAM" id="SSF46785">
    <property type="entry name" value="Winged helix' DNA-binding domain"/>
    <property type="match status" value="1"/>
</dbReference>
<dbReference type="CDD" id="cd00090">
    <property type="entry name" value="HTH_ARSR"/>
    <property type="match status" value="1"/>
</dbReference>
<dbReference type="Proteomes" id="UP000245469">
    <property type="component" value="Unassembled WGS sequence"/>
</dbReference>
<dbReference type="GO" id="GO:0003700">
    <property type="term" value="F:DNA-binding transcription factor activity"/>
    <property type="evidence" value="ECO:0007669"/>
    <property type="project" value="InterPro"/>
</dbReference>
<feature type="region of interest" description="Disordered" evidence="1">
    <location>
        <begin position="1"/>
        <end position="25"/>
    </location>
</feature>
<dbReference type="InterPro" id="IPR036390">
    <property type="entry name" value="WH_DNA-bd_sf"/>
</dbReference>
<feature type="compositionally biased region" description="Low complexity" evidence="1">
    <location>
        <begin position="240"/>
        <end position="275"/>
    </location>
</feature>
<evidence type="ECO:0000256" key="1">
    <source>
        <dbReference type="SAM" id="MobiDB-lite"/>
    </source>
</evidence>
<comment type="caution">
    <text evidence="3">The sequence shown here is derived from an EMBL/GenBank/DDBJ whole genome shotgun (WGS) entry which is preliminary data.</text>
</comment>
<dbReference type="Pfam" id="PF01022">
    <property type="entry name" value="HTH_5"/>
    <property type="match status" value="1"/>
</dbReference>
<feature type="region of interest" description="Disordered" evidence="1">
    <location>
        <begin position="240"/>
        <end position="298"/>
    </location>
</feature>
<keyword evidence="4" id="KW-1185">Reference proteome</keyword>
<feature type="domain" description="HTH arsR-type" evidence="2">
    <location>
        <begin position="32"/>
        <end position="67"/>
    </location>
</feature>
<dbReference type="InterPro" id="IPR011991">
    <property type="entry name" value="ArsR-like_HTH"/>
</dbReference>
<dbReference type="InterPro" id="IPR036388">
    <property type="entry name" value="WH-like_DNA-bd_sf"/>
</dbReference>
<sequence length="298" mass="30209">MDPRDPAGAAHASAAPELSAASTRERVSRTVLSRGPVTAAQLAVDLGITPAAVRRHLDSLAAEGLVRQAPLLTGPAGRRPGRPARGWVATDAGHAAAPGSYDDLATAALAALEREAGRPALERFARERADELVDRHRESVEAAGSTPAARALALAEALSGDGYAARTAVLGHPAPRGHGSAATAVPASVQLCQGHCPVQAVATRYPELCEAETEAFARLIGAPVRRLATLAAGHHACTTHVTTTPIGPTSSTSPTSQVGTGGRPRATRGPAAVVPPSGPSGRTSQTTQTSHATQGRSA</sequence>
<dbReference type="EMBL" id="QGDQ01000022">
    <property type="protein sequence ID" value="PWJ50664.1"/>
    <property type="molecule type" value="Genomic_DNA"/>
</dbReference>
<protein>
    <submittedName>
        <fullName evidence="3">Transcriptional regulator</fullName>
    </submittedName>
</protein>
<organism evidence="3 4">
    <name type="scientific">Quadrisphaera granulorum</name>
    <dbReference type="NCBI Taxonomy" id="317664"/>
    <lineage>
        <taxon>Bacteria</taxon>
        <taxon>Bacillati</taxon>
        <taxon>Actinomycetota</taxon>
        <taxon>Actinomycetes</taxon>
        <taxon>Kineosporiales</taxon>
        <taxon>Kineosporiaceae</taxon>
        <taxon>Quadrisphaera</taxon>
    </lineage>
</organism>
<gene>
    <name evidence="3" type="ORF">BXY45_12239</name>
</gene>
<feature type="compositionally biased region" description="Low complexity" evidence="1">
    <location>
        <begin position="7"/>
        <end position="22"/>
    </location>
</feature>
<reference evidence="3 4" key="1">
    <citation type="submission" date="2018-03" db="EMBL/GenBank/DDBJ databases">
        <title>Genomic Encyclopedia of Archaeal and Bacterial Type Strains, Phase II (KMG-II): from individual species to whole genera.</title>
        <authorList>
            <person name="Goeker M."/>
        </authorList>
    </citation>
    <scope>NUCLEOTIDE SEQUENCE [LARGE SCALE GENOMIC DNA]</scope>
    <source>
        <strain evidence="3 4">DSM 44889</strain>
    </source>
</reference>
<dbReference type="InterPro" id="IPR001845">
    <property type="entry name" value="HTH_ArsR_DNA-bd_dom"/>
</dbReference>
<dbReference type="OrthoDB" id="3375207at2"/>
<name>A0A316A1T5_9ACTN</name>
<proteinExistence type="predicted"/>
<accession>A0A316A1T5</accession>
<evidence type="ECO:0000259" key="2">
    <source>
        <dbReference type="Pfam" id="PF01022"/>
    </source>
</evidence>
<evidence type="ECO:0000313" key="4">
    <source>
        <dbReference type="Proteomes" id="UP000245469"/>
    </source>
</evidence>
<dbReference type="Gene3D" id="1.10.10.10">
    <property type="entry name" value="Winged helix-like DNA-binding domain superfamily/Winged helix DNA-binding domain"/>
    <property type="match status" value="1"/>
</dbReference>